<comment type="caution">
    <text evidence="5">The sequence shown here is derived from an EMBL/GenBank/DDBJ whole genome shotgun (WGS) entry which is preliminary data.</text>
</comment>
<sequence length="166" mass="18019">MNQALTNTAQLQQIIDQEIVVMQSLTQLLDEEQQVLVNNDSEKLESITPNKNQLLAQVIELEKNRSELLLNSGHSSDAKGMLNFFTANTGNHSLKLENSWQSLLDISSQAQEKNRTNGLLINRHLSKNQAALNVLQSGGGHQAGSMYGADGQSKVKPSAGRGIVAG</sequence>
<comment type="similarity">
    <text evidence="2">Belongs to the FlgN family.</text>
</comment>
<dbReference type="Pfam" id="PF05130">
    <property type="entry name" value="FlgN"/>
    <property type="match status" value="1"/>
</dbReference>
<keyword evidence="5" id="KW-0969">Cilium</keyword>
<dbReference type="RefSeq" id="WP_186942965.1">
    <property type="nucleotide sequence ID" value="NZ_JACOGA010000014.1"/>
</dbReference>
<evidence type="ECO:0000256" key="4">
    <source>
        <dbReference type="SAM" id="MobiDB-lite"/>
    </source>
</evidence>
<keyword evidence="6" id="KW-1185">Reference proteome</keyword>
<dbReference type="InterPro" id="IPR007809">
    <property type="entry name" value="FlgN-like"/>
</dbReference>
<evidence type="ECO:0000256" key="3">
    <source>
        <dbReference type="ARBA" id="ARBA00022795"/>
    </source>
</evidence>
<name>A0ABR6YEJ8_9BURK</name>
<dbReference type="EMBL" id="JACOGA010000014">
    <property type="protein sequence ID" value="MBC3874995.1"/>
    <property type="molecule type" value="Genomic_DNA"/>
</dbReference>
<gene>
    <name evidence="5" type="ORF">H8K55_15510</name>
</gene>
<comment type="function">
    <text evidence="1">Required for the efficient initiation of filament assembly.</text>
</comment>
<keyword evidence="5" id="KW-0282">Flagellum</keyword>
<dbReference type="InterPro" id="IPR036679">
    <property type="entry name" value="FlgN-like_sf"/>
</dbReference>
<evidence type="ECO:0000313" key="6">
    <source>
        <dbReference type="Proteomes" id="UP000624279"/>
    </source>
</evidence>
<evidence type="ECO:0000256" key="1">
    <source>
        <dbReference type="ARBA" id="ARBA00002397"/>
    </source>
</evidence>
<feature type="region of interest" description="Disordered" evidence="4">
    <location>
        <begin position="141"/>
        <end position="166"/>
    </location>
</feature>
<evidence type="ECO:0000256" key="2">
    <source>
        <dbReference type="ARBA" id="ARBA00007703"/>
    </source>
</evidence>
<keyword evidence="5" id="KW-0966">Cell projection</keyword>
<keyword evidence="3" id="KW-1005">Bacterial flagellum biogenesis</keyword>
<proteinExistence type="inferred from homology"/>
<reference evidence="5 6" key="1">
    <citation type="submission" date="2020-08" db="EMBL/GenBank/DDBJ databases">
        <title>Novel species isolated from subtropical streams in China.</title>
        <authorList>
            <person name="Lu H."/>
        </authorList>
    </citation>
    <scope>NUCLEOTIDE SEQUENCE [LARGE SCALE GENOMIC DNA]</scope>
    <source>
        <strain evidence="5 6">LX15W</strain>
    </source>
</reference>
<dbReference type="Gene3D" id="1.20.58.300">
    <property type="entry name" value="FlgN-like"/>
    <property type="match status" value="1"/>
</dbReference>
<evidence type="ECO:0000313" key="5">
    <source>
        <dbReference type="EMBL" id="MBC3874995.1"/>
    </source>
</evidence>
<accession>A0ABR6YEJ8</accession>
<dbReference type="Proteomes" id="UP000624279">
    <property type="component" value="Unassembled WGS sequence"/>
</dbReference>
<dbReference type="SUPFAM" id="SSF140566">
    <property type="entry name" value="FlgN-like"/>
    <property type="match status" value="1"/>
</dbReference>
<protein>
    <submittedName>
        <fullName evidence="5">Flagellar protein FlgN</fullName>
    </submittedName>
</protein>
<organism evidence="5 6">
    <name type="scientific">Undibacterium flavidum</name>
    <dbReference type="NCBI Taxonomy" id="2762297"/>
    <lineage>
        <taxon>Bacteria</taxon>
        <taxon>Pseudomonadati</taxon>
        <taxon>Pseudomonadota</taxon>
        <taxon>Betaproteobacteria</taxon>
        <taxon>Burkholderiales</taxon>
        <taxon>Oxalobacteraceae</taxon>
        <taxon>Undibacterium</taxon>
    </lineage>
</organism>